<sequence>MGVLVVVFLLFFVPLLLFVVWLAVSSCLGDSLRSRTSSHGSGTRRQRALERERDRELAASRRVMYDMVREGHGGAWEVVEMQDMATRRDDE</sequence>
<evidence type="ECO:0000313" key="3">
    <source>
        <dbReference type="Proteomes" id="UP001375240"/>
    </source>
</evidence>
<name>A0AAV9U970_9PEZI</name>
<organism evidence="2 3">
    <name type="scientific">Orbilia brochopaga</name>
    <dbReference type="NCBI Taxonomy" id="3140254"/>
    <lineage>
        <taxon>Eukaryota</taxon>
        <taxon>Fungi</taxon>
        <taxon>Dikarya</taxon>
        <taxon>Ascomycota</taxon>
        <taxon>Pezizomycotina</taxon>
        <taxon>Orbiliomycetes</taxon>
        <taxon>Orbiliales</taxon>
        <taxon>Orbiliaceae</taxon>
        <taxon>Orbilia</taxon>
    </lineage>
</organism>
<feature type="compositionally biased region" description="Basic and acidic residues" evidence="1">
    <location>
        <begin position="47"/>
        <end position="56"/>
    </location>
</feature>
<evidence type="ECO:0000256" key="1">
    <source>
        <dbReference type="SAM" id="MobiDB-lite"/>
    </source>
</evidence>
<keyword evidence="3" id="KW-1185">Reference proteome</keyword>
<reference evidence="2 3" key="1">
    <citation type="submission" date="2019-10" db="EMBL/GenBank/DDBJ databases">
        <authorList>
            <person name="Palmer J.M."/>
        </authorList>
    </citation>
    <scope>NUCLEOTIDE SEQUENCE [LARGE SCALE GENOMIC DNA]</scope>
    <source>
        <strain evidence="2 3">TWF696</strain>
    </source>
</reference>
<dbReference type="EMBL" id="JAVHNQ010000010">
    <property type="protein sequence ID" value="KAK6338048.1"/>
    <property type="molecule type" value="Genomic_DNA"/>
</dbReference>
<gene>
    <name evidence="2" type="ORF">TWF696_001519</name>
</gene>
<feature type="region of interest" description="Disordered" evidence="1">
    <location>
        <begin position="31"/>
        <end position="56"/>
    </location>
</feature>
<evidence type="ECO:0000313" key="2">
    <source>
        <dbReference type="EMBL" id="KAK6338048.1"/>
    </source>
</evidence>
<comment type="caution">
    <text evidence="2">The sequence shown here is derived from an EMBL/GenBank/DDBJ whole genome shotgun (WGS) entry which is preliminary data.</text>
</comment>
<feature type="compositionally biased region" description="Low complexity" evidence="1">
    <location>
        <begin position="34"/>
        <end position="43"/>
    </location>
</feature>
<protein>
    <submittedName>
        <fullName evidence="2">Uncharacterized protein</fullName>
    </submittedName>
</protein>
<proteinExistence type="predicted"/>
<dbReference type="AlphaFoldDB" id="A0AAV9U970"/>
<dbReference type="Proteomes" id="UP001375240">
    <property type="component" value="Unassembled WGS sequence"/>
</dbReference>
<accession>A0AAV9U970</accession>